<keyword evidence="3" id="KW-1185">Reference proteome</keyword>
<dbReference type="Proteomes" id="UP001165293">
    <property type="component" value="Unassembled WGS sequence"/>
</dbReference>
<keyword evidence="1" id="KW-0472">Membrane</keyword>
<dbReference type="InterPro" id="IPR049713">
    <property type="entry name" value="Pr6Pr-like"/>
</dbReference>
<reference evidence="2" key="1">
    <citation type="submission" date="2021-10" db="EMBL/GenBank/DDBJ databases">
        <authorList>
            <person name="Lyu M."/>
            <person name="Wang X."/>
            <person name="Meng X."/>
            <person name="Xu K."/>
        </authorList>
    </citation>
    <scope>NUCLEOTIDE SEQUENCE</scope>
    <source>
        <strain evidence="2">A6</strain>
    </source>
</reference>
<feature type="transmembrane region" description="Helical" evidence="1">
    <location>
        <begin position="116"/>
        <end position="138"/>
    </location>
</feature>
<feature type="transmembrane region" description="Helical" evidence="1">
    <location>
        <begin position="85"/>
        <end position="104"/>
    </location>
</feature>
<gene>
    <name evidence="2" type="ORF">LK996_03985</name>
</gene>
<keyword evidence="1" id="KW-1133">Transmembrane helix</keyword>
<feature type="transmembrane region" description="Helical" evidence="1">
    <location>
        <begin position="145"/>
        <end position="163"/>
    </location>
</feature>
<evidence type="ECO:0000313" key="2">
    <source>
        <dbReference type="EMBL" id="MCC8362233.1"/>
    </source>
</evidence>
<sequence>MSIPATSRIGPVGARLAGAIGLLAALSLVLQGVALFKGAPVDAPPVVPLMRFFALFSMLAGVTVAIVGIAAALRPDGTGFASHPALRGAAALYSAVIMVAYGMVLQVPWVASGAQLWADLGLNFLVPIVYLSWWLWCVPHGGLRILHLIAWIVPPVALLLFFAPAEFRVPALVIAIGMLVVLVDRTLAEAPGPAR</sequence>
<dbReference type="RefSeq" id="WP_230525851.1">
    <property type="nucleotide sequence ID" value="NZ_JAJGAK010000001.1"/>
</dbReference>
<evidence type="ECO:0000256" key="1">
    <source>
        <dbReference type="SAM" id="Phobius"/>
    </source>
</evidence>
<evidence type="ECO:0000313" key="3">
    <source>
        <dbReference type="Proteomes" id="UP001165293"/>
    </source>
</evidence>
<protein>
    <submittedName>
        <fullName evidence="2">Pr6Pr family membrane protein</fullName>
    </submittedName>
</protein>
<name>A0ABS8JFG7_9GAMM</name>
<accession>A0ABS8JFG7</accession>
<organism evidence="2 3">
    <name type="scientific">Noviluteimonas lactosilytica</name>
    <dbReference type="NCBI Taxonomy" id="2888523"/>
    <lineage>
        <taxon>Bacteria</taxon>
        <taxon>Pseudomonadati</taxon>
        <taxon>Pseudomonadota</taxon>
        <taxon>Gammaproteobacteria</taxon>
        <taxon>Lysobacterales</taxon>
        <taxon>Lysobacteraceae</taxon>
        <taxon>Noviluteimonas</taxon>
    </lineage>
</organism>
<feature type="transmembrane region" description="Helical" evidence="1">
    <location>
        <begin position="53"/>
        <end position="73"/>
    </location>
</feature>
<comment type="caution">
    <text evidence="2">The sequence shown here is derived from an EMBL/GenBank/DDBJ whole genome shotgun (WGS) entry which is preliminary data.</text>
</comment>
<proteinExistence type="predicted"/>
<feature type="transmembrane region" description="Helical" evidence="1">
    <location>
        <begin position="12"/>
        <end position="33"/>
    </location>
</feature>
<keyword evidence="1" id="KW-0812">Transmembrane</keyword>
<dbReference type="NCBIfam" id="NF038065">
    <property type="entry name" value="Pr6Pr"/>
    <property type="match status" value="1"/>
</dbReference>
<dbReference type="EMBL" id="JAJGAK010000001">
    <property type="protein sequence ID" value="MCC8362233.1"/>
    <property type="molecule type" value="Genomic_DNA"/>
</dbReference>